<dbReference type="Proteomes" id="UP001605036">
    <property type="component" value="Unassembled WGS sequence"/>
</dbReference>
<dbReference type="Gene3D" id="1.20.1250.20">
    <property type="entry name" value="MFS general substrate transporter like domains"/>
    <property type="match status" value="1"/>
</dbReference>
<accession>A0ABD1YVP9</accession>
<evidence type="ECO:0000313" key="9">
    <source>
        <dbReference type="Proteomes" id="UP001605036"/>
    </source>
</evidence>
<dbReference type="SUPFAM" id="SSF103473">
    <property type="entry name" value="MFS general substrate transporter"/>
    <property type="match status" value="1"/>
</dbReference>
<dbReference type="EMBL" id="JBHFFA010000003">
    <property type="protein sequence ID" value="KAL2634514.1"/>
    <property type="molecule type" value="Genomic_DNA"/>
</dbReference>
<gene>
    <name evidence="8" type="ORF">R1flu_005993</name>
</gene>
<dbReference type="PANTHER" id="PTHR11654">
    <property type="entry name" value="OLIGOPEPTIDE TRANSPORTER-RELATED"/>
    <property type="match status" value="1"/>
</dbReference>
<keyword evidence="4 7" id="KW-1133">Transmembrane helix</keyword>
<keyword evidence="3 7" id="KW-0812">Transmembrane</keyword>
<name>A0ABD1YVP9_9MARC</name>
<comment type="caution">
    <text evidence="8">The sequence shown here is derived from an EMBL/GenBank/DDBJ whole genome shotgun (WGS) entry which is preliminary data.</text>
</comment>
<evidence type="ECO:0000256" key="2">
    <source>
        <dbReference type="ARBA" id="ARBA00005982"/>
    </source>
</evidence>
<dbReference type="AlphaFoldDB" id="A0ABD1YVP9"/>
<feature type="transmembrane region" description="Helical" evidence="7">
    <location>
        <begin position="220"/>
        <end position="239"/>
    </location>
</feature>
<protein>
    <submittedName>
        <fullName evidence="8">Uncharacterized protein</fullName>
    </submittedName>
</protein>
<organism evidence="8 9">
    <name type="scientific">Riccia fluitans</name>
    <dbReference type="NCBI Taxonomy" id="41844"/>
    <lineage>
        <taxon>Eukaryota</taxon>
        <taxon>Viridiplantae</taxon>
        <taxon>Streptophyta</taxon>
        <taxon>Embryophyta</taxon>
        <taxon>Marchantiophyta</taxon>
        <taxon>Marchantiopsida</taxon>
        <taxon>Marchantiidae</taxon>
        <taxon>Marchantiales</taxon>
        <taxon>Ricciaceae</taxon>
        <taxon>Riccia</taxon>
    </lineage>
</organism>
<dbReference type="CDD" id="cd17417">
    <property type="entry name" value="MFS_NPF5"/>
    <property type="match status" value="1"/>
</dbReference>
<evidence type="ECO:0000256" key="1">
    <source>
        <dbReference type="ARBA" id="ARBA00004141"/>
    </source>
</evidence>
<proteinExistence type="inferred from homology"/>
<evidence type="ECO:0000313" key="8">
    <source>
        <dbReference type="EMBL" id="KAL2634514.1"/>
    </source>
</evidence>
<keyword evidence="9" id="KW-1185">Reference proteome</keyword>
<dbReference type="Pfam" id="PF00854">
    <property type="entry name" value="PTR2"/>
    <property type="match status" value="1"/>
</dbReference>
<keyword evidence="5 7" id="KW-0472">Membrane</keyword>
<feature type="region of interest" description="Disordered" evidence="6">
    <location>
        <begin position="98"/>
        <end position="119"/>
    </location>
</feature>
<evidence type="ECO:0000256" key="7">
    <source>
        <dbReference type="SAM" id="Phobius"/>
    </source>
</evidence>
<feature type="transmembrane region" description="Helical" evidence="7">
    <location>
        <begin position="270"/>
        <end position="292"/>
    </location>
</feature>
<feature type="transmembrane region" description="Helical" evidence="7">
    <location>
        <begin position="313"/>
        <end position="334"/>
    </location>
</feature>
<evidence type="ECO:0000256" key="4">
    <source>
        <dbReference type="ARBA" id="ARBA00022989"/>
    </source>
</evidence>
<dbReference type="InterPro" id="IPR000109">
    <property type="entry name" value="POT_fam"/>
</dbReference>
<comment type="similarity">
    <text evidence="2">Belongs to the major facilitator superfamily. Proton-dependent oligopeptide transporter (POT/PTR) (TC 2.A.17) family.</text>
</comment>
<sequence>MVEQQQLAAGEGERAGSSYDLGPRVVVMAGTNRQAQVIRSGEDAAWMDTGTSWSLAPADRAKRKVRKAGVTTKAGDCENRSVLNSNCKMKEHGTKVGALPVGSSVDEGEQKSFRPGPPAATNQELVQALDEVTNGTVDFSGRPALRSKTGKWKACFLIFGCEVCERMAFYAVSANLSMHLQEAFHEDVSVSARNVNNWVGTTFLTPLMGAFVADSFAGRYWTIATFSCGYFVALALVVMSVTLPTLKPRFCDILHDKECFMPTTMQVGFFYMSLYLMAIGAGGIKSCVAGFAGDQFDEGDKKEAKGKNSFMNWWFVSISFGTMCSVSFLVYIQITLGLQYGWGIPAIISAVTTGAFLLGTSQYRHRKPTGSPFARVAQVIVAAARKYSVAVPRDEDLLYEIDDKEALDPNNRKLPHTQDFICLDKAAVPGAAEIVHYNCKGAKPDPWKLCTITQVEEVKLLIRLLPIWITNLMFSAVFAQVGTLFLNQGTTMNRSIGNFQIPAASFPLFVTFTICALLPLYDRYFVPFMRKFTGEEQGITLLQRIGVGQVVSTLSITVAAFVEMKRMSVAKSYLSENGSTFNHHSPSTGGASVDLPMSIFWLTPQYMLTGASEVFTSVGQMEFFYSQVPDSMRSMGAALYLSTVSVGSFVSSLLVTIVTRLTMNSNGGWIGNDLTRSHIDYFYWLLAALSLLNLGVYVLCAKWYKYKTIPGRTSTSTFTSPDPTLDSKTKNFDDNGQLKLLSGRPQCNGCGHCDSNSSDQTHPPLQKSKLVESNVTHFTN</sequence>
<feature type="transmembrane region" description="Helical" evidence="7">
    <location>
        <begin position="637"/>
        <end position="661"/>
    </location>
</feature>
<evidence type="ECO:0000256" key="3">
    <source>
        <dbReference type="ARBA" id="ARBA00022692"/>
    </source>
</evidence>
<dbReference type="GO" id="GO:0016020">
    <property type="term" value="C:membrane"/>
    <property type="evidence" value="ECO:0007669"/>
    <property type="project" value="UniProtKB-SubCell"/>
</dbReference>
<comment type="subcellular location">
    <subcellularLocation>
        <location evidence="1">Membrane</location>
        <topology evidence="1">Multi-pass membrane protein</topology>
    </subcellularLocation>
</comment>
<reference evidence="8 9" key="1">
    <citation type="submission" date="2024-09" db="EMBL/GenBank/DDBJ databases">
        <title>Chromosome-scale assembly of Riccia fluitans.</title>
        <authorList>
            <person name="Paukszto L."/>
            <person name="Sawicki J."/>
            <person name="Karawczyk K."/>
            <person name="Piernik-Szablinska J."/>
            <person name="Szczecinska M."/>
            <person name="Mazdziarz M."/>
        </authorList>
    </citation>
    <scope>NUCLEOTIDE SEQUENCE [LARGE SCALE GENOMIC DNA]</scope>
    <source>
        <strain evidence="8">Rf_01</strain>
        <tissue evidence="8">Aerial parts of the thallus</tissue>
    </source>
</reference>
<dbReference type="InterPro" id="IPR044739">
    <property type="entry name" value="NRT1/PTR"/>
</dbReference>
<dbReference type="InterPro" id="IPR036259">
    <property type="entry name" value="MFS_trans_sf"/>
</dbReference>
<feature type="transmembrane region" description="Helical" evidence="7">
    <location>
        <begin position="501"/>
        <end position="521"/>
    </location>
</feature>
<evidence type="ECO:0000256" key="6">
    <source>
        <dbReference type="SAM" id="MobiDB-lite"/>
    </source>
</evidence>
<evidence type="ECO:0000256" key="5">
    <source>
        <dbReference type="ARBA" id="ARBA00023136"/>
    </source>
</evidence>
<feature type="transmembrane region" description="Helical" evidence="7">
    <location>
        <begin position="460"/>
        <end position="481"/>
    </location>
</feature>
<feature type="transmembrane region" description="Helical" evidence="7">
    <location>
        <begin position="681"/>
        <end position="704"/>
    </location>
</feature>
<feature type="transmembrane region" description="Helical" evidence="7">
    <location>
        <begin position="340"/>
        <end position="358"/>
    </location>
</feature>